<evidence type="ECO:0000313" key="3">
    <source>
        <dbReference type="Proteomes" id="UP000231071"/>
    </source>
</evidence>
<dbReference type="Proteomes" id="UP000231071">
    <property type="component" value="Unassembled WGS sequence"/>
</dbReference>
<comment type="caution">
    <text evidence="2">The sequence shown here is derived from an EMBL/GenBank/DDBJ whole genome shotgun (WGS) entry which is preliminary data.</text>
</comment>
<sequence length="77" mass="9425">MTKPIRTQHLLDLIFNNPKKMFETRLLISMFFVGTHFMYFNGRNFYDEGIDGENRQLSRADFFKYYQNNYWLIDNVV</sequence>
<keyword evidence="1" id="KW-1133">Transmembrane helix</keyword>
<keyword evidence="1" id="KW-0812">Transmembrane</keyword>
<protein>
    <submittedName>
        <fullName evidence="2">Uncharacterized protein</fullName>
    </submittedName>
</protein>
<dbReference type="AlphaFoldDB" id="A0A2M7UII6"/>
<feature type="transmembrane region" description="Helical" evidence="1">
    <location>
        <begin position="21"/>
        <end position="40"/>
    </location>
</feature>
<reference evidence="3" key="1">
    <citation type="submission" date="2017-09" db="EMBL/GenBank/DDBJ databases">
        <title>Depth-based differentiation of microbial function through sediment-hosted aquifers and enrichment of novel symbionts in the deep terrestrial subsurface.</title>
        <authorList>
            <person name="Probst A.J."/>
            <person name="Ladd B."/>
            <person name="Jarett J.K."/>
            <person name="Geller-Mcgrath D.E."/>
            <person name="Sieber C.M.K."/>
            <person name="Emerson J.B."/>
            <person name="Anantharaman K."/>
            <person name="Thomas B.C."/>
            <person name="Malmstrom R."/>
            <person name="Stieglmeier M."/>
            <person name="Klingl A."/>
            <person name="Woyke T."/>
            <person name="Ryan C.M."/>
            <person name="Banfield J.F."/>
        </authorList>
    </citation>
    <scope>NUCLEOTIDE SEQUENCE [LARGE SCALE GENOMIC DNA]</scope>
</reference>
<organism evidence="2 3">
    <name type="scientific">Candidatus Portnoybacteria bacterium CG_4_10_14_0_2_um_filter_39_11</name>
    <dbReference type="NCBI Taxonomy" id="1974797"/>
    <lineage>
        <taxon>Bacteria</taxon>
        <taxon>Candidatus Portnoyibacteriota</taxon>
    </lineage>
</organism>
<evidence type="ECO:0000313" key="2">
    <source>
        <dbReference type="EMBL" id="PIZ71017.1"/>
    </source>
</evidence>
<name>A0A2M7UII6_9BACT</name>
<keyword evidence="1" id="KW-0472">Membrane</keyword>
<dbReference type="EMBL" id="PFOI01000026">
    <property type="protein sequence ID" value="PIZ71017.1"/>
    <property type="molecule type" value="Genomic_DNA"/>
</dbReference>
<evidence type="ECO:0000256" key="1">
    <source>
        <dbReference type="SAM" id="Phobius"/>
    </source>
</evidence>
<proteinExistence type="predicted"/>
<gene>
    <name evidence="2" type="ORF">COY09_01630</name>
</gene>
<accession>A0A2M7UII6</accession>